<proteinExistence type="predicted"/>
<dbReference type="EMBL" id="CP138335">
    <property type="protein sequence ID" value="XBW07827.1"/>
    <property type="molecule type" value="Genomic_DNA"/>
</dbReference>
<dbReference type="PANTHER" id="PTHR43190">
    <property type="entry name" value="N-ACETYL-D-GLUCOSAMINE KINASE"/>
    <property type="match status" value="1"/>
</dbReference>
<dbReference type="InterPro" id="IPR052519">
    <property type="entry name" value="Euk-type_GlcNAc_Kinase"/>
</dbReference>
<dbReference type="KEGG" id="sapp:SAC06_09305"/>
<sequence length="294" mass="29673">MDLVVGMDGGGTTLRVAIADLEGNQLAEATGPGINPNSGGDPGRSFDETLGWALAAAPTGRIVGGVAGLAGFITNGPALTRALESAWRRHGLTSPVRAVSDLVVAFWSGEARPAGTVLIAGTGAIAGLVSGAELGATSDGYGYLLGDRGGGVWLGRAAVRAALDGHSGRGPATLLTKLVLRDETACELIASVYAASPKELGKYARFVDQAYHLGDPVAAEIVDEAVSELVRTVESLPGADGGPLVLVGSVATGDHPVAAGLRSRLQELGWTVSEGNSGLTGALRLARHQVLAVD</sequence>
<evidence type="ECO:0000313" key="2">
    <source>
        <dbReference type="EMBL" id="XBW07827.1"/>
    </source>
</evidence>
<protein>
    <recommendedName>
        <fullName evidence="1">ATPase BadF/BadG/BcrA/BcrD type domain-containing protein</fullName>
    </recommendedName>
</protein>
<dbReference type="Pfam" id="PF01869">
    <property type="entry name" value="BcrAD_BadFG"/>
    <property type="match status" value="1"/>
</dbReference>
<dbReference type="RefSeq" id="WP_350258028.1">
    <property type="nucleotide sequence ID" value="NZ_CP138335.1"/>
</dbReference>
<accession>A0AAU7V974</accession>
<gene>
    <name evidence="2" type="ORF">SAC06_09305</name>
</gene>
<dbReference type="PANTHER" id="PTHR43190:SF3">
    <property type="entry name" value="N-ACETYL-D-GLUCOSAMINE KINASE"/>
    <property type="match status" value="1"/>
</dbReference>
<feature type="domain" description="ATPase BadF/BadG/BcrA/BcrD type" evidence="1">
    <location>
        <begin position="5"/>
        <end position="253"/>
    </location>
</feature>
<dbReference type="InterPro" id="IPR002731">
    <property type="entry name" value="ATPase_BadF"/>
</dbReference>
<name>A0AAU7V974_9ACTO</name>
<evidence type="ECO:0000259" key="1">
    <source>
        <dbReference type="Pfam" id="PF01869"/>
    </source>
</evidence>
<organism evidence="2">
    <name type="scientific">Scrofimicrobium appendicitidis</name>
    <dbReference type="NCBI Taxonomy" id="3079930"/>
    <lineage>
        <taxon>Bacteria</taxon>
        <taxon>Bacillati</taxon>
        <taxon>Actinomycetota</taxon>
        <taxon>Actinomycetes</taxon>
        <taxon>Actinomycetales</taxon>
        <taxon>Actinomycetaceae</taxon>
        <taxon>Scrofimicrobium</taxon>
    </lineage>
</organism>
<dbReference type="AlphaFoldDB" id="A0AAU7V974"/>
<dbReference type="InterPro" id="IPR043129">
    <property type="entry name" value="ATPase_NBD"/>
</dbReference>
<reference evidence="2" key="1">
    <citation type="submission" date="2023-11" db="EMBL/GenBank/DDBJ databases">
        <title>Scrofimicrobium hongkongense sp. nov., isolated from a patient with peritonitis.</title>
        <authorList>
            <person name="Lao H.Y."/>
            <person name="Wong A.Y.P."/>
            <person name="Ng T.L."/>
            <person name="Wong R.Y.L."/>
            <person name="Yau M.C.Y."/>
            <person name="Lam J.Y.W."/>
            <person name="Siu G.K.H."/>
        </authorList>
    </citation>
    <scope>NUCLEOTIDE SEQUENCE</scope>
    <source>
        <strain evidence="2">R131</strain>
    </source>
</reference>
<dbReference type="Gene3D" id="3.30.420.40">
    <property type="match status" value="2"/>
</dbReference>
<dbReference type="SUPFAM" id="SSF53067">
    <property type="entry name" value="Actin-like ATPase domain"/>
    <property type="match status" value="2"/>
</dbReference>